<evidence type="ECO:0000256" key="2">
    <source>
        <dbReference type="ARBA" id="ARBA00023002"/>
    </source>
</evidence>
<feature type="domain" description="GFO/IDH/MocA-like oxidoreductase" evidence="4">
    <location>
        <begin position="130"/>
        <end position="249"/>
    </location>
</feature>
<evidence type="ECO:0000259" key="3">
    <source>
        <dbReference type="Pfam" id="PF01408"/>
    </source>
</evidence>
<dbReference type="Gene3D" id="3.40.50.720">
    <property type="entry name" value="NAD(P)-binding Rossmann-like Domain"/>
    <property type="match status" value="1"/>
</dbReference>
<dbReference type="Proteomes" id="UP000271469">
    <property type="component" value="Chromosome"/>
</dbReference>
<proteinExistence type="inferred from homology"/>
<sequence length="366" mass="37376">MGLTIGVIGLGRIGGFHADTLAALPTVDHLVVTDADPAAIDATTARLSTARAAADADALLSAGIDAVVIASATPTHAELIEKAVAAGVPTLCEKPIALSIGDSAEVVRRVADTGVPVRIGYNRRFDPAMAAARAAVAGGDLGFITTVRSTTLDPAPPPPGYIAASGGIFRDCAVHDFDTVRWLLDDEVVEVYAAGGNQGDPYFAEVGDVDSASILLTFASGTVGVVSVTRYNGRGYDCRLEVHGSTDSVVAGWDDGTPVRNLQPGNDFPGGTPHAFFMDRFADAYRAEMTAFCDTVTGAGSAASGPNATGAGIAASGPALCTAHDALEVAVIAEAASRSAATHQPIRTDEVRAQYISTPRQQGSPT</sequence>
<dbReference type="PANTHER" id="PTHR42840:SF3">
    <property type="entry name" value="BINDING ROSSMANN FOLD OXIDOREDUCTASE, PUTATIVE (AFU_ORTHOLOGUE AFUA_2G10240)-RELATED"/>
    <property type="match status" value="1"/>
</dbReference>
<dbReference type="RefSeq" id="WP_124710679.1">
    <property type="nucleotide sequence ID" value="NZ_CP033972.1"/>
</dbReference>
<organism evidence="5 6">
    <name type="scientific">Gordonia insulae</name>
    <dbReference type="NCBI Taxonomy" id="2420509"/>
    <lineage>
        <taxon>Bacteria</taxon>
        <taxon>Bacillati</taxon>
        <taxon>Actinomycetota</taxon>
        <taxon>Actinomycetes</taxon>
        <taxon>Mycobacteriales</taxon>
        <taxon>Gordoniaceae</taxon>
        <taxon>Gordonia</taxon>
    </lineage>
</organism>
<dbReference type="Pfam" id="PF01408">
    <property type="entry name" value="GFO_IDH_MocA"/>
    <property type="match status" value="1"/>
</dbReference>
<dbReference type="SUPFAM" id="SSF55347">
    <property type="entry name" value="Glyceraldehyde-3-phosphate dehydrogenase-like, C-terminal domain"/>
    <property type="match status" value="1"/>
</dbReference>
<dbReference type="AlphaFoldDB" id="A0A3G8JU81"/>
<dbReference type="SUPFAM" id="SSF51735">
    <property type="entry name" value="NAD(P)-binding Rossmann-fold domains"/>
    <property type="match status" value="1"/>
</dbReference>
<feature type="domain" description="Gfo/Idh/MocA-like oxidoreductase N-terminal" evidence="3">
    <location>
        <begin position="4"/>
        <end position="121"/>
    </location>
</feature>
<gene>
    <name evidence="5" type="primary">idhA_2</name>
    <name evidence="5" type="ORF">D7316_05100</name>
</gene>
<dbReference type="GO" id="GO:0050112">
    <property type="term" value="F:inositol 2-dehydrogenase (NAD+) activity"/>
    <property type="evidence" value="ECO:0007669"/>
    <property type="project" value="UniProtKB-EC"/>
</dbReference>
<dbReference type="EMBL" id="CP033972">
    <property type="protein sequence ID" value="AZG48483.1"/>
    <property type="molecule type" value="Genomic_DNA"/>
</dbReference>
<evidence type="ECO:0000259" key="4">
    <source>
        <dbReference type="Pfam" id="PF22725"/>
    </source>
</evidence>
<keyword evidence="2 5" id="KW-0560">Oxidoreductase</keyword>
<evidence type="ECO:0000256" key="1">
    <source>
        <dbReference type="ARBA" id="ARBA00010928"/>
    </source>
</evidence>
<dbReference type="InterPro" id="IPR036291">
    <property type="entry name" value="NAD(P)-bd_dom_sf"/>
</dbReference>
<dbReference type="InterPro" id="IPR000683">
    <property type="entry name" value="Gfo/Idh/MocA-like_OxRdtase_N"/>
</dbReference>
<reference evidence="5 6" key="1">
    <citation type="submission" date="2018-11" db="EMBL/GenBank/DDBJ databases">
        <title>Gordonia insulae sp. nov., isolated from an island soil.</title>
        <authorList>
            <person name="Kim Y.S."/>
            <person name="Kim S.B."/>
        </authorList>
    </citation>
    <scope>NUCLEOTIDE SEQUENCE [LARGE SCALE GENOMIC DNA]</scope>
    <source>
        <strain evidence="5 6">MMS17-SY073</strain>
    </source>
</reference>
<keyword evidence="6" id="KW-1185">Reference proteome</keyword>
<dbReference type="KEGG" id="gom:D7316_05100"/>
<evidence type="ECO:0000313" key="5">
    <source>
        <dbReference type="EMBL" id="AZG48483.1"/>
    </source>
</evidence>
<dbReference type="EC" id="1.1.1.18" evidence="5"/>
<evidence type="ECO:0000313" key="6">
    <source>
        <dbReference type="Proteomes" id="UP000271469"/>
    </source>
</evidence>
<accession>A0A3G8JU81</accession>
<comment type="similarity">
    <text evidence="1">Belongs to the Gfo/Idh/MocA family.</text>
</comment>
<dbReference type="InterPro" id="IPR055170">
    <property type="entry name" value="GFO_IDH_MocA-like_dom"/>
</dbReference>
<dbReference type="Gene3D" id="3.30.360.10">
    <property type="entry name" value="Dihydrodipicolinate Reductase, domain 2"/>
    <property type="match status" value="1"/>
</dbReference>
<dbReference type="Pfam" id="PF22725">
    <property type="entry name" value="GFO_IDH_MocA_C3"/>
    <property type="match status" value="1"/>
</dbReference>
<dbReference type="PANTHER" id="PTHR42840">
    <property type="entry name" value="NAD(P)-BINDING ROSSMANN-FOLD SUPERFAMILY PROTEIN-RELATED"/>
    <property type="match status" value="1"/>
</dbReference>
<name>A0A3G8JU81_9ACTN</name>
<dbReference type="GO" id="GO:0000166">
    <property type="term" value="F:nucleotide binding"/>
    <property type="evidence" value="ECO:0007669"/>
    <property type="project" value="InterPro"/>
</dbReference>
<protein>
    <submittedName>
        <fullName evidence="5">Inositol 2-dehydrogenase</fullName>
        <ecNumber evidence="5">1.1.1.18</ecNumber>
    </submittedName>
</protein>
<dbReference type="OrthoDB" id="256869at2"/>